<evidence type="ECO:0000313" key="4">
    <source>
        <dbReference type="Proteomes" id="UP001282363"/>
    </source>
</evidence>
<dbReference type="EMBL" id="JAWPFH010000013">
    <property type="protein sequence ID" value="MDW2906575.1"/>
    <property type="molecule type" value="Genomic_DNA"/>
</dbReference>
<name>A0AAJ2UE25_9BACT</name>
<proteinExistence type="predicted"/>
<dbReference type="Proteomes" id="UP001282363">
    <property type="component" value="Unassembled WGS sequence"/>
</dbReference>
<feature type="signal peptide" evidence="2">
    <location>
        <begin position="1"/>
        <end position="32"/>
    </location>
</feature>
<evidence type="ECO:0000313" key="3">
    <source>
        <dbReference type="EMBL" id="MDW2906575.1"/>
    </source>
</evidence>
<keyword evidence="2" id="KW-0732">Signal</keyword>
<evidence type="ECO:0000256" key="2">
    <source>
        <dbReference type="SAM" id="SignalP"/>
    </source>
</evidence>
<dbReference type="AlphaFoldDB" id="A0AAJ2UE25"/>
<reference evidence="3" key="1">
    <citation type="submission" date="2023-10" db="EMBL/GenBank/DDBJ databases">
        <title>Genome sequences of Mycoplasma ovipneumoniae isolated from goats.</title>
        <authorList>
            <person name="Spergser J."/>
        </authorList>
    </citation>
    <scope>NUCLEOTIDE SEQUENCE</scope>
    <source>
        <strain evidence="3">GL19</strain>
    </source>
</reference>
<comment type="caution">
    <text evidence="3">The sequence shown here is derived from an EMBL/GenBank/DDBJ whole genome shotgun (WGS) entry which is preliminary data.</text>
</comment>
<feature type="compositionally biased region" description="Low complexity" evidence="1">
    <location>
        <begin position="48"/>
        <end position="67"/>
    </location>
</feature>
<accession>A0AAJ2UE25</accession>
<gene>
    <name evidence="3" type="ORF">R7U65_03040</name>
</gene>
<sequence length="632" mass="73716">MLHLIYKKLKKQKILLLTTSFLALPTLLISCADPHQESSKNISKSPTPGQGNNNPGNNNPVEGNNNPKTTNPEKASPISEEYSEIISNSVLGFNGQKKNPKVAKNRFDVTKHYTEEIPEASFISGKGGTGKYGLLPYWYFLQSIPKYLENKGFINNNKYNKEEYLKRLEYFDKKESSYFYRNLVRYQNEIAGIKGEFEVWKQDLHNQYKKIAEQKKANPYVKYKDLINKDRVVHITTIREDDYFPIIKPELDSYNAQIPDDKKIKYSIVFDFLLATERIWPSSVDEWPFSNQDEFKEDKARYFRDEYYIEKGYKPSEPEKLWYELGLSMLRVERIIRSIKITRNIFGIMTGIEIRLFELTDQNKEIDDQLFSKLLVEVDFFTDFLADFLKPEHHLNLRKDLVFNIDISNNQDDQSLISDFIDYYNQKIAPMIWRINLKRKYNKLPTLTKILKNLHVGYYFNKYLKPLLPEIKDLPDEEDVENDKTLSDETKEKARQEARKAGIKAWGIWLKNYQEKYGINFKPDPEIDQEYFDYASLYPVPTPPVPTPESTEKPVPSSTLDSPSSTLDNTQQIPEQIEVINEESEPQKATVESQSEPVENTNPSNTEQPNNIEEQTEVIEETQEAVAPQGLN</sequence>
<dbReference type="RefSeq" id="WP_318045531.1">
    <property type="nucleotide sequence ID" value="NZ_JAWPFG010000011.1"/>
</dbReference>
<evidence type="ECO:0000256" key="1">
    <source>
        <dbReference type="SAM" id="MobiDB-lite"/>
    </source>
</evidence>
<protein>
    <recommendedName>
        <fullName evidence="5">Lipoprotein</fullName>
    </recommendedName>
</protein>
<feature type="compositionally biased region" description="Low complexity" evidence="1">
    <location>
        <begin position="553"/>
        <end position="568"/>
    </location>
</feature>
<organism evidence="3 4">
    <name type="scientific">Mesomycoplasma ovipneumoniae</name>
    <dbReference type="NCBI Taxonomy" id="29562"/>
    <lineage>
        <taxon>Bacteria</taxon>
        <taxon>Bacillati</taxon>
        <taxon>Mycoplasmatota</taxon>
        <taxon>Mycoplasmoidales</taxon>
        <taxon>Metamycoplasmataceae</taxon>
        <taxon>Mesomycoplasma</taxon>
    </lineage>
</organism>
<feature type="chain" id="PRO_5042470263" description="Lipoprotein" evidence="2">
    <location>
        <begin position="33"/>
        <end position="632"/>
    </location>
</feature>
<evidence type="ECO:0008006" key="5">
    <source>
        <dbReference type="Google" id="ProtNLM"/>
    </source>
</evidence>
<feature type="region of interest" description="Disordered" evidence="1">
    <location>
        <begin position="36"/>
        <end position="78"/>
    </location>
</feature>
<feature type="compositionally biased region" description="Acidic residues" evidence="1">
    <location>
        <begin position="614"/>
        <end position="623"/>
    </location>
</feature>
<feature type="compositionally biased region" description="Polar residues" evidence="1">
    <location>
        <begin position="590"/>
        <end position="609"/>
    </location>
</feature>
<dbReference type="PROSITE" id="PS51257">
    <property type="entry name" value="PROKAR_LIPOPROTEIN"/>
    <property type="match status" value="1"/>
</dbReference>
<feature type="region of interest" description="Disordered" evidence="1">
    <location>
        <begin position="539"/>
        <end position="632"/>
    </location>
</feature>